<name>M5S5P0_9BACT</name>
<evidence type="ECO:0000313" key="4">
    <source>
        <dbReference type="EMBL" id="EMI21514.1"/>
    </source>
</evidence>
<dbReference type="SUPFAM" id="SSF55469">
    <property type="entry name" value="FMN-dependent nitroreductase-like"/>
    <property type="match status" value="1"/>
</dbReference>
<dbReference type="AlphaFoldDB" id="M5S5P0"/>
<proteinExistence type="inferred from homology"/>
<dbReference type="Pfam" id="PF00881">
    <property type="entry name" value="Nitroreductase"/>
    <property type="match status" value="1"/>
</dbReference>
<dbReference type="InterPro" id="IPR029479">
    <property type="entry name" value="Nitroreductase"/>
</dbReference>
<reference evidence="4 5" key="1">
    <citation type="journal article" date="2013" name="Mar. Genomics">
        <title>Expression of sulfatases in Rhodopirellula baltica and the diversity of sulfatases in the genus Rhodopirellula.</title>
        <authorList>
            <person name="Wegner C.E."/>
            <person name="Richter-Heitmann T."/>
            <person name="Klindworth A."/>
            <person name="Klockow C."/>
            <person name="Richter M."/>
            <person name="Achstetter T."/>
            <person name="Glockner F.O."/>
            <person name="Harder J."/>
        </authorList>
    </citation>
    <scope>NUCLEOTIDE SEQUENCE [LARGE SCALE GENOMIC DNA]</scope>
    <source>
        <strain evidence="4 5">SM1</strain>
    </source>
</reference>
<dbReference type="GO" id="GO:0016491">
    <property type="term" value="F:oxidoreductase activity"/>
    <property type="evidence" value="ECO:0007669"/>
    <property type="project" value="UniProtKB-KW"/>
</dbReference>
<evidence type="ECO:0000256" key="2">
    <source>
        <dbReference type="ARBA" id="ARBA00023002"/>
    </source>
</evidence>
<comment type="caution">
    <text evidence="4">The sequence shown here is derived from an EMBL/GenBank/DDBJ whole genome shotgun (WGS) entry which is preliminary data.</text>
</comment>
<keyword evidence="2" id="KW-0560">Oxidoreductase</keyword>
<dbReference type="EMBL" id="ANOG01000235">
    <property type="protein sequence ID" value="EMI21514.1"/>
    <property type="molecule type" value="Genomic_DNA"/>
</dbReference>
<dbReference type="Proteomes" id="UP000011991">
    <property type="component" value="Unassembled WGS sequence"/>
</dbReference>
<dbReference type="OrthoDB" id="9782629at2"/>
<dbReference type="PANTHER" id="PTHR43673">
    <property type="entry name" value="NAD(P)H NITROREDUCTASE YDGI-RELATED"/>
    <property type="match status" value="1"/>
</dbReference>
<dbReference type="PANTHER" id="PTHR43673:SF10">
    <property type="entry name" value="NADH DEHYDROGENASE_NAD(P)H NITROREDUCTASE XCC3605-RELATED"/>
    <property type="match status" value="1"/>
</dbReference>
<dbReference type="CDD" id="cd02138">
    <property type="entry name" value="TdsD-like"/>
    <property type="match status" value="1"/>
</dbReference>
<keyword evidence="5" id="KW-1185">Reference proteome</keyword>
<gene>
    <name evidence="4" type="ORF">RMSM_01541</name>
</gene>
<sequence length="199" mass="21904">MNKEASTDYPIHELIRKRWSPYGFDERSVSQQDIDALMEAARWAASSYNEQPWSYIVATRDDGELFDQVLSCLVDANQAWAKAAPVLVLCCTSLKFSRNGKPNAAATHDLGLAAGNICFEATARGLSVHQMIGIHPDKARDVFEIPDGVQPLTAMAIGYAADPDSLPEELKQRDLATRQRKPLSEFVFSGKWGGDSASE</sequence>
<evidence type="ECO:0000256" key="1">
    <source>
        <dbReference type="ARBA" id="ARBA00007118"/>
    </source>
</evidence>
<dbReference type="Gene3D" id="3.40.109.10">
    <property type="entry name" value="NADH Oxidase"/>
    <property type="match status" value="1"/>
</dbReference>
<evidence type="ECO:0000259" key="3">
    <source>
        <dbReference type="Pfam" id="PF00881"/>
    </source>
</evidence>
<evidence type="ECO:0000313" key="5">
    <source>
        <dbReference type="Proteomes" id="UP000011991"/>
    </source>
</evidence>
<feature type="domain" description="Nitroreductase" evidence="3">
    <location>
        <begin position="15"/>
        <end position="159"/>
    </location>
</feature>
<dbReference type="PATRIC" id="fig|1265738.3.peg.1529"/>
<dbReference type="InterPro" id="IPR000415">
    <property type="entry name" value="Nitroreductase-like"/>
</dbReference>
<protein>
    <submittedName>
        <fullName evidence="4">Nitroreductase family protein</fullName>
    </submittedName>
</protein>
<comment type="similarity">
    <text evidence="1">Belongs to the nitroreductase family.</text>
</comment>
<accession>M5S5P0</accession>
<dbReference type="RefSeq" id="WP_008693501.1">
    <property type="nucleotide sequence ID" value="NZ_ANOG01000235.1"/>
</dbReference>
<organism evidence="4 5">
    <name type="scientific">Rhodopirellula maiorica SM1</name>
    <dbReference type="NCBI Taxonomy" id="1265738"/>
    <lineage>
        <taxon>Bacteria</taxon>
        <taxon>Pseudomonadati</taxon>
        <taxon>Planctomycetota</taxon>
        <taxon>Planctomycetia</taxon>
        <taxon>Pirellulales</taxon>
        <taxon>Pirellulaceae</taxon>
        <taxon>Novipirellula</taxon>
    </lineage>
</organism>